<comment type="caution">
    <text evidence="7">The sequence shown here is derived from an EMBL/GenBank/DDBJ whole genome shotgun (WGS) entry which is preliminary data.</text>
</comment>
<protein>
    <recommendedName>
        <fullName evidence="6">LysM domain-containing protein</fullName>
    </recommendedName>
</protein>
<feature type="domain" description="LysM" evidence="6">
    <location>
        <begin position="145"/>
        <end position="191"/>
    </location>
</feature>
<dbReference type="CDD" id="cd00118">
    <property type="entry name" value="LysM"/>
    <property type="match status" value="3"/>
</dbReference>
<evidence type="ECO:0000256" key="1">
    <source>
        <dbReference type="ARBA" id="ARBA00022669"/>
    </source>
</evidence>
<evidence type="ECO:0000313" key="7">
    <source>
        <dbReference type="EMBL" id="KAK3202440.1"/>
    </source>
</evidence>
<dbReference type="PROSITE" id="PS51782">
    <property type="entry name" value="LYSM"/>
    <property type="match status" value="4"/>
</dbReference>
<keyword evidence="2 5" id="KW-0732">Signal</keyword>
<feature type="domain" description="LysM" evidence="6">
    <location>
        <begin position="228"/>
        <end position="274"/>
    </location>
</feature>
<feature type="compositionally biased region" description="Low complexity" evidence="4">
    <location>
        <begin position="109"/>
        <end position="133"/>
    </location>
</feature>
<feature type="domain" description="LysM" evidence="6">
    <location>
        <begin position="312"/>
        <end position="358"/>
    </location>
</feature>
<dbReference type="EMBL" id="WVTA01000014">
    <property type="protein sequence ID" value="KAK3202440.1"/>
    <property type="molecule type" value="Genomic_DNA"/>
</dbReference>
<feature type="chain" id="PRO_5043001576" description="LysM domain-containing protein" evidence="5">
    <location>
        <begin position="21"/>
        <end position="446"/>
    </location>
</feature>
<dbReference type="Gene3D" id="3.10.350.10">
    <property type="entry name" value="LysM domain"/>
    <property type="match status" value="5"/>
</dbReference>
<feature type="signal peptide" evidence="5">
    <location>
        <begin position="1"/>
        <end position="20"/>
    </location>
</feature>
<feature type="compositionally biased region" description="Low complexity" evidence="4">
    <location>
        <begin position="282"/>
        <end position="292"/>
    </location>
</feature>
<accession>A0AAN6LTE5</accession>
<organism evidence="7 8">
    <name type="scientific">Pseudopithomyces chartarum</name>
    <dbReference type="NCBI Taxonomy" id="1892770"/>
    <lineage>
        <taxon>Eukaryota</taxon>
        <taxon>Fungi</taxon>
        <taxon>Dikarya</taxon>
        <taxon>Ascomycota</taxon>
        <taxon>Pezizomycotina</taxon>
        <taxon>Dothideomycetes</taxon>
        <taxon>Pleosporomycetidae</taxon>
        <taxon>Pleosporales</taxon>
        <taxon>Massarineae</taxon>
        <taxon>Didymosphaeriaceae</taxon>
        <taxon>Pseudopithomyces</taxon>
    </lineage>
</organism>
<dbReference type="PANTHER" id="PTHR34997">
    <property type="entry name" value="AM15"/>
    <property type="match status" value="1"/>
</dbReference>
<dbReference type="InterPro" id="IPR052210">
    <property type="entry name" value="LysM1-like"/>
</dbReference>
<evidence type="ECO:0000259" key="6">
    <source>
        <dbReference type="PROSITE" id="PS51782"/>
    </source>
</evidence>
<keyword evidence="8" id="KW-1185">Reference proteome</keyword>
<feature type="domain" description="LysM" evidence="6">
    <location>
        <begin position="396"/>
        <end position="442"/>
    </location>
</feature>
<dbReference type="PANTHER" id="PTHR34997:SF2">
    <property type="entry name" value="LYSM DOMAIN-CONTAINING PROTEIN-RELATED"/>
    <property type="match status" value="1"/>
</dbReference>
<gene>
    <name evidence="7" type="ORF">GRF29_161g1212634</name>
</gene>
<name>A0AAN6LTE5_9PLEO</name>
<dbReference type="InterPro" id="IPR036779">
    <property type="entry name" value="LysM_dom_sf"/>
</dbReference>
<proteinExistence type="predicted"/>
<dbReference type="GO" id="GO:0008061">
    <property type="term" value="F:chitin binding"/>
    <property type="evidence" value="ECO:0007669"/>
    <property type="project" value="UniProtKB-KW"/>
</dbReference>
<feature type="region of interest" description="Disordered" evidence="4">
    <location>
        <begin position="104"/>
        <end position="135"/>
    </location>
</feature>
<keyword evidence="3" id="KW-0843">Virulence</keyword>
<dbReference type="Proteomes" id="UP001280581">
    <property type="component" value="Unassembled WGS sequence"/>
</dbReference>
<feature type="region of interest" description="Disordered" evidence="4">
    <location>
        <begin position="282"/>
        <end position="301"/>
    </location>
</feature>
<evidence type="ECO:0000256" key="4">
    <source>
        <dbReference type="SAM" id="MobiDB-lite"/>
    </source>
</evidence>
<dbReference type="InterPro" id="IPR018392">
    <property type="entry name" value="LysM"/>
</dbReference>
<keyword evidence="1" id="KW-0147">Chitin-binding</keyword>
<evidence type="ECO:0000256" key="2">
    <source>
        <dbReference type="ARBA" id="ARBA00022729"/>
    </source>
</evidence>
<evidence type="ECO:0000313" key="8">
    <source>
        <dbReference type="Proteomes" id="UP001280581"/>
    </source>
</evidence>
<reference evidence="7 8" key="1">
    <citation type="submission" date="2021-02" db="EMBL/GenBank/DDBJ databases">
        <title>Genome assembly of Pseudopithomyces chartarum.</title>
        <authorList>
            <person name="Jauregui R."/>
            <person name="Singh J."/>
            <person name="Voisey C."/>
        </authorList>
    </citation>
    <scope>NUCLEOTIDE SEQUENCE [LARGE SCALE GENOMIC DNA]</scope>
    <source>
        <strain evidence="7 8">AGR01</strain>
    </source>
</reference>
<dbReference type="SMART" id="SM00257">
    <property type="entry name" value="LysM"/>
    <property type="match status" value="3"/>
</dbReference>
<sequence length="446" mass="47426">MARFLSLVGLAAVGLRGAAAFPSTPVFSNSTGEMHVMDESPNFPSDPNTISTCTWWWDNDGSISCKNMPAEWGISMANFLAWNPSLTSDCGNYLTGRSYCVEAPADSEPGPTATDGPSPTTTTSPGNGVTTPTPIQPEMVDNCNKFHFVKKNENCDNIAKTYSITRAQFVTYNPAVGDTCSGMWAEVYVCVGIIGGSPVTTSASPTKTGNGIATPTPSQDGMVDNCDAFHFVEKNQNCDDIAKKYGISRAQFVSYNPAVGDTCSGMWANVYVCVSLIGSEPSPTTTQKPTSTGNGIATPAPTQPEMITDCNKFYLVKSGDTCASIASKNNISQTQFRNFQPSVGTDCKGLWLDAYVCVGRIGMTPSPTTISTTTKTGNGVATPTPIQDGMVKNCNKFEFVGKTTTCQSILDKYKISLAQFYKWNPSVGSGCNNLWGSTYACVGVIS</sequence>
<dbReference type="Pfam" id="PF01476">
    <property type="entry name" value="LysM"/>
    <property type="match status" value="1"/>
</dbReference>
<evidence type="ECO:0000256" key="3">
    <source>
        <dbReference type="ARBA" id="ARBA00023026"/>
    </source>
</evidence>
<dbReference type="AlphaFoldDB" id="A0AAN6LTE5"/>
<evidence type="ECO:0000256" key="5">
    <source>
        <dbReference type="SAM" id="SignalP"/>
    </source>
</evidence>
<dbReference type="SUPFAM" id="SSF54106">
    <property type="entry name" value="LysM domain"/>
    <property type="match status" value="4"/>
</dbReference>